<dbReference type="Proteomes" id="UP001597045">
    <property type="component" value="Unassembled WGS sequence"/>
</dbReference>
<name>A0ABW3MJX6_9PSEU</name>
<dbReference type="InterPro" id="IPR029033">
    <property type="entry name" value="His_PPase_superfam"/>
</dbReference>
<dbReference type="InterPro" id="IPR013078">
    <property type="entry name" value="His_Pase_superF_clade-1"/>
</dbReference>
<evidence type="ECO:0000313" key="1">
    <source>
        <dbReference type="EMBL" id="MFD1051002.1"/>
    </source>
</evidence>
<reference evidence="2" key="1">
    <citation type="journal article" date="2019" name="Int. J. Syst. Evol. Microbiol.">
        <title>The Global Catalogue of Microorganisms (GCM) 10K type strain sequencing project: providing services to taxonomists for standard genome sequencing and annotation.</title>
        <authorList>
            <consortium name="The Broad Institute Genomics Platform"/>
            <consortium name="The Broad Institute Genome Sequencing Center for Infectious Disease"/>
            <person name="Wu L."/>
            <person name="Ma J."/>
        </authorList>
    </citation>
    <scope>NUCLEOTIDE SEQUENCE [LARGE SCALE GENOMIC DNA]</scope>
    <source>
        <strain evidence="2">JCM 31486</strain>
    </source>
</reference>
<proteinExistence type="predicted"/>
<keyword evidence="2" id="KW-1185">Reference proteome</keyword>
<dbReference type="GO" id="GO:0016853">
    <property type="term" value="F:isomerase activity"/>
    <property type="evidence" value="ECO:0007669"/>
    <property type="project" value="UniProtKB-KW"/>
</dbReference>
<dbReference type="SUPFAM" id="SSF53254">
    <property type="entry name" value="Phosphoglycerate mutase-like"/>
    <property type="match status" value="1"/>
</dbReference>
<dbReference type="Pfam" id="PF00300">
    <property type="entry name" value="His_Phos_1"/>
    <property type="match status" value="1"/>
</dbReference>
<protein>
    <submittedName>
        <fullName evidence="1">Phosphoglycerate mutase family protein</fullName>
        <ecNumber evidence="1">5.4.-.-</ecNumber>
    </submittedName>
</protein>
<feature type="non-terminal residue" evidence="1">
    <location>
        <position position="75"/>
    </location>
</feature>
<organism evidence="1 2">
    <name type="scientific">Kibdelosporangium lantanae</name>
    <dbReference type="NCBI Taxonomy" id="1497396"/>
    <lineage>
        <taxon>Bacteria</taxon>
        <taxon>Bacillati</taxon>
        <taxon>Actinomycetota</taxon>
        <taxon>Actinomycetes</taxon>
        <taxon>Pseudonocardiales</taxon>
        <taxon>Pseudonocardiaceae</taxon>
        <taxon>Kibdelosporangium</taxon>
    </lineage>
</organism>
<evidence type="ECO:0000313" key="2">
    <source>
        <dbReference type="Proteomes" id="UP001597045"/>
    </source>
</evidence>
<dbReference type="EC" id="5.4.-.-" evidence="1"/>
<gene>
    <name evidence="1" type="ORF">ACFQ1S_38470</name>
</gene>
<dbReference type="Gene3D" id="3.40.50.1240">
    <property type="entry name" value="Phosphoglycerate mutase-like"/>
    <property type="match status" value="1"/>
</dbReference>
<dbReference type="CDD" id="cd07067">
    <property type="entry name" value="HP_PGM_like"/>
    <property type="match status" value="1"/>
</dbReference>
<accession>A0ABW3MJX6</accession>
<comment type="caution">
    <text evidence="1">The sequence shown here is derived from an EMBL/GenBank/DDBJ whole genome shotgun (WGS) entry which is preliminary data.</text>
</comment>
<dbReference type="EMBL" id="JBHTIS010003255">
    <property type="protein sequence ID" value="MFD1051002.1"/>
    <property type="molecule type" value="Genomic_DNA"/>
</dbReference>
<sequence length="75" mass="8505">MALVYLIRHGQASFGADDYDVLSANGHHQGKVVGEELRRRAVQPDQVWSGSLRRQRETAVAAGFEDVREDPRWNE</sequence>
<keyword evidence="1" id="KW-0413">Isomerase</keyword>